<dbReference type="Pfam" id="PF15926">
    <property type="entry name" value="RNF220"/>
    <property type="match status" value="1"/>
</dbReference>
<keyword evidence="2 4" id="KW-0863">Zinc-finger</keyword>
<sequence length="785" mass="89969">MGITPGDLEAHFIHELERLYKLSGTGNIVGRKRRPDPGRPPALPGDSGPEGRWETFQRIKTNRQGRLRLKIRKRKADDGCPICISHMHKSSDEQCLRKSLCNDEDETVDVEGDSELEDWPEAQKRRNDSLVAGFSAGTTPSSSGRVSIDADVEGEDLVVDGDEPEESSFGPSQYTESDVVSKSNEDKHKDKDGVQSQVATVNSSGDVEIKVESAGQQCDSNVSTSDAEPSSRAQIIEELRNRIRQLEAEGSGETATSTEPEDYKCLICLEHYKKPVISTVCWHVHCEECWLHTLGSKKVCPQCNQFHPDSLLKLMIKWQNILFPIRIEEEDTLSDLKCMIHKATNLKPSLQELINLHLPADVDEENCKLQQLNLKSEFVLKVIDKSNLSKEASLIKLKVEWENIYFQIGVMKENTICDLKYSIGKATGLQPSDQKLINLALPEKEECKLHQLNLNPEFVLKVVDKLNRRNTSFVIKMEWENIYFKVGIREGDTILRLKDYIYAATDLEPFQQNLLNLLIPKNRKEDNCTLQKLNLPANFILKVINKFNKSASNNKQFVNIPKHLYPTKIEKQFIKINRPRQGKKLVVLDIDCTICDYESPILCYAARPFLDVFLKSIYKYFDIGIWSATDMDVVEEKMNVLGLSNNPNYKILFYMNKAAMVYASLEEYRILVKPLKQVWTRLPQYNCQNTIICDDQDVNFIYNPKNGILVKPYYYQDHAVDNELLQLLYYLKLIVKYDDLTILDHKQWKNNILDSDFVYGKNYSGKDYHHGENNDKCCDGVDETN</sequence>
<dbReference type="InterPro" id="IPR051658">
    <property type="entry name" value="UBLCP1"/>
</dbReference>
<evidence type="ECO:0000259" key="7">
    <source>
        <dbReference type="PROSITE" id="PS50969"/>
    </source>
</evidence>
<dbReference type="PANTHER" id="PTHR48493:SF1">
    <property type="entry name" value="UBIQUITIN-LIKE DOMAIN-CONTAINING CTD PHOSPHATASE 1"/>
    <property type="match status" value="1"/>
</dbReference>
<gene>
    <name evidence="8" type="ORF">ILUMI_26543</name>
</gene>
<dbReference type="InterPro" id="IPR031824">
    <property type="entry name" value="RNF220_mid"/>
</dbReference>
<feature type="compositionally biased region" description="Acidic residues" evidence="5">
    <location>
        <begin position="150"/>
        <end position="166"/>
    </location>
</feature>
<evidence type="ECO:0000256" key="3">
    <source>
        <dbReference type="ARBA" id="ARBA00022833"/>
    </source>
</evidence>
<evidence type="ECO:0000259" key="6">
    <source>
        <dbReference type="PROSITE" id="PS50089"/>
    </source>
</evidence>
<feature type="compositionally biased region" description="Polar residues" evidence="5">
    <location>
        <begin position="169"/>
        <end position="182"/>
    </location>
</feature>
<feature type="compositionally biased region" description="Acidic residues" evidence="5">
    <location>
        <begin position="109"/>
        <end position="120"/>
    </location>
</feature>
<dbReference type="PROSITE" id="PS50089">
    <property type="entry name" value="ZF_RING_2"/>
    <property type="match status" value="1"/>
</dbReference>
<dbReference type="InterPro" id="IPR023214">
    <property type="entry name" value="HAD_sf"/>
</dbReference>
<dbReference type="InterPro" id="IPR029071">
    <property type="entry name" value="Ubiquitin-like_domsf"/>
</dbReference>
<comment type="caution">
    <text evidence="8">The sequence shown here is derived from an EMBL/GenBank/DDBJ whole genome shotgun (WGS) entry which is preliminary data.</text>
</comment>
<proteinExistence type="predicted"/>
<dbReference type="OrthoDB" id="6270329at2759"/>
<evidence type="ECO:0000313" key="9">
    <source>
        <dbReference type="Proteomes" id="UP000801492"/>
    </source>
</evidence>
<dbReference type="SMART" id="SM00577">
    <property type="entry name" value="CPDc"/>
    <property type="match status" value="1"/>
</dbReference>
<dbReference type="SUPFAM" id="SSF57850">
    <property type="entry name" value="RING/U-box"/>
    <property type="match status" value="1"/>
</dbReference>
<reference evidence="8" key="1">
    <citation type="submission" date="2019-08" db="EMBL/GenBank/DDBJ databases">
        <title>The genome of the North American firefly Photinus pyralis.</title>
        <authorList>
            <consortium name="Photinus pyralis genome working group"/>
            <person name="Fallon T.R."/>
            <person name="Sander Lower S.E."/>
            <person name="Weng J.-K."/>
        </authorList>
    </citation>
    <scope>NUCLEOTIDE SEQUENCE</scope>
    <source>
        <strain evidence="8">TRF0915ILg1</strain>
        <tissue evidence="8">Whole body</tissue>
    </source>
</reference>
<dbReference type="Pfam" id="PF14560">
    <property type="entry name" value="Ubiquitin_2"/>
    <property type="match status" value="1"/>
</dbReference>
<dbReference type="InterPro" id="IPR013083">
    <property type="entry name" value="Znf_RING/FYVE/PHD"/>
</dbReference>
<dbReference type="PROSITE" id="PS50969">
    <property type="entry name" value="FCP1"/>
    <property type="match status" value="1"/>
</dbReference>
<dbReference type="SUPFAM" id="SSF56784">
    <property type="entry name" value="HAD-like"/>
    <property type="match status" value="1"/>
</dbReference>
<dbReference type="InterPro" id="IPR001841">
    <property type="entry name" value="Znf_RING"/>
</dbReference>
<dbReference type="GO" id="GO:0008270">
    <property type="term" value="F:zinc ion binding"/>
    <property type="evidence" value="ECO:0007669"/>
    <property type="project" value="UniProtKB-KW"/>
</dbReference>
<evidence type="ECO:0000256" key="4">
    <source>
        <dbReference type="PROSITE-ProRule" id="PRU00175"/>
    </source>
</evidence>
<dbReference type="EMBL" id="VTPC01091112">
    <property type="protein sequence ID" value="KAF2879630.1"/>
    <property type="molecule type" value="Genomic_DNA"/>
</dbReference>
<feature type="region of interest" description="Disordered" evidence="5">
    <location>
        <begin position="27"/>
        <end position="52"/>
    </location>
</feature>
<dbReference type="SUPFAM" id="SSF54236">
    <property type="entry name" value="Ubiquitin-like"/>
    <property type="match status" value="3"/>
</dbReference>
<feature type="compositionally biased region" description="Basic and acidic residues" evidence="5">
    <location>
        <begin position="183"/>
        <end position="193"/>
    </location>
</feature>
<organism evidence="8 9">
    <name type="scientific">Ignelater luminosus</name>
    <name type="common">Cucubano</name>
    <name type="synonym">Pyrophorus luminosus</name>
    <dbReference type="NCBI Taxonomy" id="2038154"/>
    <lineage>
        <taxon>Eukaryota</taxon>
        <taxon>Metazoa</taxon>
        <taxon>Ecdysozoa</taxon>
        <taxon>Arthropoda</taxon>
        <taxon>Hexapoda</taxon>
        <taxon>Insecta</taxon>
        <taxon>Pterygota</taxon>
        <taxon>Neoptera</taxon>
        <taxon>Endopterygota</taxon>
        <taxon>Coleoptera</taxon>
        <taxon>Polyphaga</taxon>
        <taxon>Elateriformia</taxon>
        <taxon>Elateroidea</taxon>
        <taxon>Elateridae</taxon>
        <taxon>Agrypninae</taxon>
        <taxon>Pyrophorini</taxon>
        <taxon>Ignelater</taxon>
    </lineage>
</organism>
<keyword evidence="2 4" id="KW-0479">Metal-binding</keyword>
<keyword evidence="3" id="KW-0862">Zinc</keyword>
<dbReference type="GO" id="GO:0005634">
    <property type="term" value="C:nucleus"/>
    <property type="evidence" value="ECO:0007669"/>
    <property type="project" value="TreeGrafter"/>
</dbReference>
<feature type="domain" description="FCP1 homology" evidence="7">
    <location>
        <begin position="579"/>
        <end position="734"/>
    </location>
</feature>
<dbReference type="InterPro" id="IPR036412">
    <property type="entry name" value="HAD-like_sf"/>
</dbReference>
<dbReference type="Proteomes" id="UP000801492">
    <property type="component" value="Unassembled WGS sequence"/>
</dbReference>
<feature type="compositionally biased region" description="Polar residues" evidence="5">
    <location>
        <begin position="136"/>
        <end position="145"/>
    </location>
</feature>
<dbReference type="Gene3D" id="3.10.20.90">
    <property type="entry name" value="Phosphatidylinositol 3-kinase Catalytic Subunit, Chain A, domain 1"/>
    <property type="match status" value="3"/>
</dbReference>
<dbReference type="Pfam" id="PF03031">
    <property type="entry name" value="NIF"/>
    <property type="match status" value="1"/>
</dbReference>
<dbReference type="GO" id="GO:0004722">
    <property type="term" value="F:protein serine/threonine phosphatase activity"/>
    <property type="evidence" value="ECO:0007669"/>
    <property type="project" value="TreeGrafter"/>
</dbReference>
<feature type="domain" description="RING-type" evidence="6">
    <location>
        <begin position="265"/>
        <end position="304"/>
    </location>
</feature>
<feature type="region of interest" description="Disordered" evidence="5">
    <location>
        <begin position="109"/>
        <end position="204"/>
    </location>
</feature>
<dbReference type="PANTHER" id="PTHR48493">
    <property type="entry name" value="UBIQUITIN-LIKE DOMAIN-CONTAINING CTD PHOSPHATASE 1"/>
    <property type="match status" value="1"/>
</dbReference>
<keyword evidence="9" id="KW-1185">Reference proteome</keyword>
<dbReference type="Gene3D" id="3.30.40.10">
    <property type="entry name" value="Zinc/RING finger domain, C3HC4 (zinc finger)"/>
    <property type="match status" value="1"/>
</dbReference>
<dbReference type="GO" id="GO:0090364">
    <property type="term" value="P:regulation of proteasome assembly"/>
    <property type="evidence" value="ECO:0007669"/>
    <property type="project" value="InterPro"/>
</dbReference>
<dbReference type="Pfam" id="PF13923">
    <property type="entry name" value="zf-C3HC4_2"/>
    <property type="match status" value="1"/>
</dbReference>
<protein>
    <recommendedName>
        <fullName evidence="1">Ubiquitin-like domain-containing CTD phosphatase 1</fullName>
    </recommendedName>
</protein>
<evidence type="ECO:0000256" key="5">
    <source>
        <dbReference type="SAM" id="MobiDB-lite"/>
    </source>
</evidence>
<accession>A0A8K0FVW9</accession>
<dbReference type="InterPro" id="IPR004274">
    <property type="entry name" value="FCP1_dom"/>
</dbReference>
<evidence type="ECO:0000256" key="1">
    <source>
        <dbReference type="ARBA" id="ARBA00014187"/>
    </source>
</evidence>
<name>A0A8K0FVW9_IGNLU</name>
<dbReference type="Gene3D" id="3.40.50.1000">
    <property type="entry name" value="HAD superfamily/HAD-like"/>
    <property type="match status" value="1"/>
</dbReference>
<feature type="compositionally biased region" description="Polar residues" evidence="5">
    <location>
        <begin position="194"/>
        <end position="204"/>
    </location>
</feature>
<evidence type="ECO:0000313" key="8">
    <source>
        <dbReference type="EMBL" id="KAF2879630.1"/>
    </source>
</evidence>
<dbReference type="AlphaFoldDB" id="A0A8K0FVW9"/>
<dbReference type="InterPro" id="IPR000626">
    <property type="entry name" value="Ubiquitin-like_dom"/>
</dbReference>
<evidence type="ECO:0000256" key="2">
    <source>
        <dbReference type="ARBA" id="ARBA00022771"/>
    </source>
</evidence>